<dbReference type="Gene3D" id="1.10.10.10">
    <property type="entry name" value="Winged helix-like DNA-binding domain superfamily/Winged helix DNA-binding domain"/>
    <property type="match status" value="1"/>
</dbReference>
<dbReference type="EMBL" id="JAKNHQ010000018">
    <property type="protein sequence ID" value="MCG4611580.1"/>
    <property type="molecule type" value="Genomic_DNA"/>
</dbReference>
<comment type="similarity">
    <text evidence="2">Belongs to the ROK (NagC/XylR) family.</text>
</comment>
<comment type="function">
    <text evidence="1">Transcriptional repressor of xylose-utilizing enzymes.</text>
</comment>
<dbReference type="SUPFAM" id="SSF53067">
    <property type="entry name" value="Actin-like ATPase domain"/>
    <property type="match status" value="1"/>
</dbReference>
<evidence type="ECO:0000313" key="5">
    <source>
        <dbReference type="Proteomes" id="UP001298681"/>
    </source>
</evidence>
<dbReference type="InterPro" id="IPR036390">
    <property type="entry name" value="WH_DNA-bd_sf"/>
</dbReference>
<dbReference type="InterPro" id="IPR000600">
    <property type="entry name" value="ROK"/>
</dbReference>
<dbReference type="Gene3D" id="3.30.420.40">
    <property type="match status" value="2"/>
</dbReference>
<dbReference type="PANTHER" id="PTHR18964">
    <property type="entry name" value="ROK (REPRESSOR, ORF, KINASE) FAMILY"/>
    <property type="match status" value="1"/>
</dbReference>
<sequence length="422" mass="45202">MNASNQKSINQEKSQAINRALIIDLLRQQGVCSRATLAHLSGLKQATITNIIAECITSGLVMETGLMSGSKGRRSIGITLNEEHCHVIGIRMTRSAFYLCLAGLSGKPFHVQEFPIAPGEPVQTTLPRIRRAVEDTLAQSETKIAAACMAMPGPYHEDRDCLFFVTELSGWQNYPIRATLTKGLDLPFLVVNDANASAFAQLWYHGQEPATQNMLYVLAGQGVGCGIISEGRLVTGQRGLAGEFGHNSIDYNGLPCECGNRGCLEKYCSTLALRSRIRERLAAGEASKLQADALSTEALAHAVAQGDPVACEEYDRVCEFLSIGITNLINQLNPGIIVIGDELAEIAPDRMLATVRERVKESVHTLSPGEVAIEVNRLPGSPVLLGAAAFAAQSVLADPGKLIQEAAVSQEISSAPLELAAQ</sequence>
<dbReference type="InterPro" id="IPR036388">
    <property type="entry name" value="WH-like_DNA-bd_sf"/>
</dbReference>
<dbReference type="PANTHER" id="PTHR18964:SF149">
    <property type="entry name" value="BIFUNCTIONAL UDP-N-ACETYLGLUCOSAMINE 2-EPIMERASE_N-ACETYLMANNOSAMINE KINASE"/>
    <property type="match status" value="1"/>
</dbReference>
<dbReference type="SUPFAM" id="SSF46785">
    <property type="entry name" value="Winged helix' DNA-binding domain"/>
    <property type="match status" value="1"/>
</dbReference>
<keyword evidence="3" id="KW-0119">Carbohydrate metabolism</keyword>
<reference evidence="4 5" key="1">
    <citation type="submission" date="2022-01" db="EMBL/GenBank/DDBJ databases">
        <title>Collection of gut derived symbiotic bacterial strains cultured from healthy donors.</title>
        <authorList>
            <person name="Lin H."/>
            <person name="Kohout C."/>
            <person name="Waligurski E."/>
            <person name="Pamer E.G."/>
        </authorList>
    </citation>
    <scope>NUCLEOTIDE SEQUENCE [LARGE SCALE GENOMIC DNA]</scope>
    <source>
        <strain evidence="4 5">DFI.7.58</strain>
    </source>
</reference>
<dbReference type="RefSeq" id="WP_087235241.1">
    <property type="nucleotide sequence ID" value="NZ_JAKNHQ010000018.1"/>
</dbReference>
<dbReference type="InterPro" id="IPR043129">
    <property type="entry name" value="ATPase_NBD"/>
</dbReference>
<gene>
    <name evidence="4" type="ORF">L0P57_11660</name>
</gene>
<keyword evidence="5" id="KW-1185">Reference proteome</keyword>
<evidence type="ECO:0000256" key="3">
    <source>
        <dbReference type="ARBA" id="ARBA00022629"/>
    </source>
</evidence>
<comment type="caution">
    <text evidence="4">The sequence shown here is derived from an EMBL/GenBank/DDBJ whole genome shotgun (WGS) entry which is preliminary data.</text>
</comment>
<evidence type="ECO:0000256" key="1">
    <source>
        <dbReference type="ARBA" id="ARBA00002486"/>
    </source>
</evidence>
<dbReference type="Proteomes" id="UP001298681">
    <property type="component" value="Unassembled WGS sequence"/>
</dbReference>
<proteinExistence type="inferred from homology"/>
<protein>
    <submittedName>
        <fullName evidence="4">ROK family protein</fullName>
    </submittedName>
</protein>
<keyword evidence="3" id="KW-0859">Xylose metabolism</keyword>
<evidence type="ECO:0000313" key="4">
    <source>
        <dbReference type="EMBL" id="MCG4611580.1"/>
    </source>
</evidence>
<dbReference type="Pfam" id="PF00480">
    <property type="entry name" value="ROK"/>
    <property type="match status" value="1"/>
</dbReference>
<name>A0ABS9ML81_9FIRM</name>
<evidence type="ECO:0000256" key="2">
    <source>
        <dbReference type="ARBA" id="ARBA00006479"/>
    </source>
</evidence>
<accession>A0ABS9ML81</accession>
<organism evidence="4 5">
    <name type="scientific">Anaeromassilibacillus senegalensis</name>
    <dbReference type="NCBI Taxonomy" id="1673717"/>
    <lineage>
        <taxon>Bacteria</taxon>
        <taxon>Bacillati</taxon>
        <taxon>Bacillota</taxon>
        <taxon>Clostridia</taxon>
        <taxon>Eubacteriales</taxon>
        <taxon>Acutalibacteraceae</taxon>
        <taxon>Anaeromassilibacillus</taxon>
    </lineage>
</organism>